<keyword evidence="3" id="KW-1185">Reference proteome</keyword>
<sequence>MKAHPNSFAARYAREKGKQPSDVSLALADSIDSAMSSDSEQVAYVISPPGLGYPVVVARSFHDNHHRDGD</sequence>
<evidence type="ECO:0000313" key="2">
    <source>
        <dbReference type="EMBL" id="CAK7211751.1"/>
    </source>
</evidence>
<evidence type="ECO:0000313" key="3">
    <source>
        <dbReference type="Proteomes" id="UP001642405"/>
    </source>
</evidence>
<reference evidence="2 3" key="1">
    <citation type="submission" date="2024-01" db="EMBL/GenBank/DDBJ databases">
        <authorList>
            <person name="Allen C."/>
            <person name="Tagirdzhanova G."/>
        </authorList>
    </citation>
    <scope>NUCLEOTIDE SEQUENCE [LARGE SCALE GENOMIC DNA]</scope>
</reference>
<organism evidence="2 3">
    <name type="scientific">Sporothrix curviconia</name>
    <dbReference type="NCBI Taxonomy" id="1260050"/>
    <lineage>
        <taxon>Eukaryota</taxon>
        <taxon>Fungi</taxon>
        <taxon>Dikarya</taxon>
        <taxon>Ascomycota</taxon>
        <taxon>Pezizomycotina</taxon>
        <taxon>Sordariomycetes</taxon>
        <taxon>Sordariomycetidae</taxon>
        <taxon>Ophiostomatales</taxon>
        <taxon>Ophiostomataceae</taxon>
        <taxon>Sporothrix</taxon>
    </lineage>
</organism>
<feature type="region of interest" description="Disordered" evidence="1">
    <location>
        <begin position="1"/>
        <end position="23"/>
    </location>
</feature>
<evidence type="ECO:0000256" key="1">
    <source>
        <dbReference type="SAM" id="MobiDB-lite"/>
    </source>
</evidence>
<dbReference type="Proteomes" id="UP001642405">
    <property type="component" value="Unassembled WGS sequence"/>
</dbReference>
<proteinExistence type="predicted"/>
<name>A0ABP0AWV7_9PEZI</name>
<gene>
    <name evidence="2" type="ORF">SCUCBS95973_001225</name>
</gene>
<protein>
    <submittedName>
        <fullName evidence="2">Uncharacterized protein</fullName>
    </submittedName>
</protein>
<accession>A0ABP0AWV7</accession>
<dbReference type="EMBL" id="CAWUHB010000004">
    <property type="protein sequence ID" value="CAK7211751.1"/>
    <property type="molecule type" value="Genomic_DNA"/>
</dbReference>
<comment type="caution">
    <text evidence="2">The sequence shown here is derived from an EMBL/GenBank/DDBJ whole genome shotgun (WGS) entry which is preliminary data.</text>
</comment>